<gene>
    <name evidence="2" type="ORF">FE697_011595</name>
</gene>
<feature type="transmembrane region" description="Helical" evidence="1">
    <location>
        <begin position="9"/>
        <end position="30"/>
    </location>
</feature>
<dbReference type="RefSeq" id="WP_149769745.1">
    <property type="nucleotide sequence ID" value="NZ_VDFQ02000003.1"/>
</dbReference>
<accession>A0A5Q6RXH9</accession>
<evidence type="ECO:0000256" key="1">
    <source>
        <dbReference type="SAM" id="Phobius"/>
    </source>
</evidence>
<keyword evidence="1" id="KW-0812">Transmembrane</keyword>
<dbReference type="EMBL" id="VDFQ02000003">
    <property type="protein sequence ID" value="KAA1422795.1"/>
    <property type="molecule type" value="Genomic_DNA"/>
</dbReference>
<protein>
    <recommendedName>
        <fullName evidence="4">Holin</fullName>
    </recommendedName>
</protein>
<sequence length="77" mass="8011">MHISRLAKWAAVVVVVATFVISGLTVLALARSGAIDSYPWESVGTALAIFGAVTALIVGIAEADIGTHKTKRDAQPH</sequence>
<dbReference type="AlphaFoldDB" id="A0A5Q6RXH9"/>
<evidence type="ECO:0000313" key="2">
    <source>
        <dbReference type="EMBL" id="KAA1422795.1"/>
    </source>
</evidence>
<organism evidence="2 3">
    <name type="scientific">Mumia zhuanghuii</name>
    <dbReference type="NCBI Taxonomy" id="2585211"/>
    <lineage>
        <taxon>Bacteria</taxon>
        <taxon>Bacillati</taxon>
        <taxon>Actinomycetota</taxon>
        <taxon>Actinomycetes</taxon>
        <taxon>Propionibacteriales</taxon>
        <taxon>Nocardioidaceae</taxon>
        <taxon>Mumia</taxon>
    </lineage>
</organism>
<comment type="caution">
    <text evidence="2">The sequence shown here is derived from an EMBL/GenBank/DDBJ whole genome shotgun (WGS) entry which is preliminary data.</text>
</comment>
<evidence type="ECO:0000313" key="3">
    <source>
        <dbReference type="Proteomes" id="UP000307768"/>
    </source>
</evidence>
<dbReference type="Proteomes" id="UP000307768">
    <property type="component" value="Unassembled WGS sequence"/>
</dbReference>
<proteinExistence type="predicted"/>
<name>A0A5Q6RXH9_9ACTN</name>
<evidence type="ECO:0008006" key="4">
    <source>
        <dbReference type="Google" id="ProtNLM"/>
    </source>
</evidence>
<reference evidence="2 3" key="1">
    <citation type="submission" date="2019-09" db="EMBL/GenBank/DDBJ databases">
        <title>Mumia zhuanghuii sp. nov. isolated from the intestinal contents of plateau pika (Ochotona curzoniae) in the Qinghai-Tibet plateau of China.</title>
        <authorList>
            <person name="Tian Z."/>
        </authorList>
    </citation>
    <scope>NUCLEOTIDE SEQUENCE [LARGE SCALE GENOMIC DNA]</scope>
    <source>
        <strain evidence="3">350</strain>
    </source>
</reference>
<dbReference type="OrthoDB" id="3830737at2"/>
<keyword evidence="1" id="KW-1133">Transmembrane helix</keyword>
<keyword evidence="1" id="KW-0472">Membrane</keyword>
<feature type="transmembrane region" description="Helical" evidence="1">
    <location>
        <begin position="42"/>
        <end position="61"/>
    </location>
</feature>